<reference evidence="5" key="1">
    <citation type="journal article" date="2014" name="Int. J. Syst. Evol. Microbiol.">
        <title>Complete genome sequence of Corynebacterium casei LMG S-19264T (=DSM 44701T), isolated from a smear-ripened cheese.</title>
        <authorList>
            <consortium name="US DOE Joint Genome Institute (JGI-PGF)"/>
            <person name="Walter F."/>
            <person name="Albersmeier A."/>
            <person name="Kalinowski J."/>
            <person name="Ruckert C."/>
        </authorList>
    </citation>
    <scope>NUCLEOTIDE SEQUENCE</scope>
    <source>
        <strain evidence="5">KCTC 32337</strain>
    </source>
</reference>
<feature type="compositionally biased region" description="Low complexity" evidence="2">
    <location>
        <begin position="78"/>
        <end position="93"/>
    </location>
</feature>
<keyword evidence="3" id="KW-0472">Membrane</keyword>
<dbReference type="PANTHER" id="PTHR12962:SF1">
    <property type="entry name" value="COLD SHOCK DOMAIN-CONTAINING PROTEIN CG9705"/>
    <property type="match status" value="1"/>
</dbReference>
<name>A0A8H9M6M1_9ALTE</name>
<dbReference type="InterPro" id="IPR052069">
    <property type="entry name" value="Ca-reg_mRNA-binding_domain"/>
</dbReference>
<keyword evidence="3" id="KW-0812">Transmembrane</keyword>
<reference evidence="5" key="2">
    <citation type="submission" date="2020-09" db="EMBL/GenBank/DDBJ databases">
        <authorList>
            <person name="Sun Q."/>
            <person name="Kim S."/>
        </authorList>
    </citation>
    <scope>NUCLEOTIDE SEQUENCE</scope>
    <source>
        <strain evidence="5">KCTC 32337</strain>
    </source>
</reference>
<evidence type="ECO:0000313" key="6">
    <source>
        <dbReference type="Proteomes" id="UP000622604"/>
    </source>
</evidence>
<keyword evidence="3" id="KW-1133">Transmembrane helix</keyword>
<dbReference type="PROSITE" id="PS51857">
    <property type="entry name" value="CSD_2"/>
    <property type="match status" value="1"/>
</dbReference>
<dbReference type="Pfam" id="PF06961">
    <property type="entry name" value="DUF1294"/>
    <property type="match status" value="1"/>
</dbReference>
<feature type="transmembrane region" description="Helical" evidence="3">
    <location>
        <begin position="109"/>
        <end position="128"/>
    </location>
</feature>
<sequence length="236" mass="26288">MRFQGKIFNWNDDKGFGFVEPNGGGERAFVHIKAFNPRSRRPIDGDIIIYELVREDNHRAKAVNIQFSRDATGALNKSVSSKNVHSKNSGKNNQASQSRRPKGKAQSHTLANTFILLFCVGLALSVLVSPLPPVVGGIYVATSVIAFLAYAIDKNAAQKGLWRTKESTLHLFALLGGWPGALLAQNWLRHKSSKTEFKHVYWITVLLNLGGLYWLHTTQGIQFLNRYVMPLFAGLL</sequence>
<evidence type="ECO:0000256" key="1">
    <source>
        <dbReference type="ARBA" id="ARBA00022553"/>
    </source>
</evidence>
<evidence type="ECO:0000313" key="5">
    <source>
        <dbReference type="EMBL" id="GGZ82195.1"/>
    </source>
</evidence>
<dbReference type="SMART" id="SM00357">
    <property type="entry name" value="CSP"/>
    <property type="match status" value="1"/>
</dbReference>
<protein>
    <submittedName>
        <fullName evidence="5">DNA-binding protein</fullName>
    </submittedName>
</protein>
<feature type="transmembrane region" description="Helical" evidence="3">
    <location>
        <begin position="200"/>
        <end position="216"/>
    </location>
</feature>
<dbReference type="RefSeq" id="WP_007991771.1">
    <property type="nucleotide sequence ID" value="NZ_BMZC01000020.1"/>
</dbReference>
<dbReference type="InterPro" id="IPR010718">
    <property type="entry name" value="DUF1294"/>
</dbReference>
<feature type="domain" description="CSD" evidence="4">
    <location>
        <begin position="2"/>
        <end position="67"/>
    </location>
</feature>
<dbReference type="PANTHER" id="PTHR12962">
    <property type="entry name" value="CALCIUM-REGULATED HEAT STABLE PROTEIN CRHSP-24-RELATED"/>
    <property type="match status" value="1"/>
</dbReference>
<dbReference type="InterPro" id="IPR011129">
    <property type="entry name" value="CSD"/>
</dbReference>
<organism evidence="5 6">
    <name type="scientific">Paraglaciecola chathamensis</name>
    <dbReference type="NCBI Taxonomy" id="368405"/>
    <lineage>
        <taxon>Bacteria</taxon>
        <taxon>Pseudomonadati</taxon>
        <taxon>Pseudomonadota</taxon>
        <taxon>Gammaproteobacteria</taxon>
        <taxon>Alteromonadales</taxon>
        <taxon>Alteromonadaceae</taxon>
        <taxon>Paraglaciecola</taxon>
    </lineage>
</organism>
<proteinExistence type="predicted"/>
<evidence type="ECO:0000256" key="3">
    <source>
        <dbReference type="SAM" id="Phobius"/>
    </source>
</evidence>
<dbReference type="GO" id="GO:0003677">
    <property type="term" value="F:DNA binding"/>
    <property type="evidence" value="ECO:0007669"/>
    <property type="project" value="UniProtKB-KW"/>
</dbReference>
<dbReference type="InterPro" id="IPR012340">
    <property type="entry name" value="NA-bd_OB-fold"/>
</dbReference>
<keyword evidence="1" id="KW-0597">Phosphoprotein</keyword>
<evidence type="ECO:0000259" key="4">
    <source>
        <dbReference type="PROSITE" id="PS51857"/>
    </source>
</evidence>
<keyword evidence="5" id="KW-0238">DNA-binding</keyword>
<gene>
    <name evidence="5" type="ORF">GCM10011274_45020</name>
</gene>
<dbReference type="GO" id="GO:0005829">
    <property type="term" value="C:cytosol"/>
    <property type="evidence" value="ECO:0007669"/>
    <property type="project" value="UniProtKB-ARBA"/>
</dbReference>
<dbReference type="CDD" id="cd04458">
    <property type="entry name" value="CSP_CDS"/>
    <property type="match status" value="1"/>
</dbReference>
<evidence type="ECO:0000256" key="2">
    <source>
        <dbReference type="SAM" id="MobiDB-lite"/>
    </source>
</evidence>
<dbReference type="AlphaFoldDB" id="A0A8H9M6M1"/>
<dbReference type="GO" id="GO:0003730">
    <property type="term" value="F:mRNA 3'-UTR binding"/>
    <property type="evidence" value="ECO:0007669"/>
    <property type="project" value="TreeGrafter"/>
</dbReference>
<dbReference type="Proteomes" id="UP000622604">
    <property type="component" value="Unassembled WGS sequence"/>
</dbReference>
<accession>A0A8H9M6M1</accession>
<dbReference type="GO" id="GO:0043488">
    <property type="term" value="P:regulation of mRNA stability"/>
    <property type="evidence" value="ECO:0007669"/>
    <property type="project" value="TreeGrafter"/>
</dbReference>
<dbReference type="InterPro" id="IPR002059">
    <property type="entry name" value="CSP_DNA-bd"/>
</dbReference>
<dbReference type="Gene3D" id="2.40.50.140">
    <property type="entry name" value="Nucleic acid-binding proteins"/>
    <property type="match status" value="1"/>
</dbReference>
<dbReference type="SUPFAM" id="SSF50249">
    <property type="entry name" value="Nucleic acid-binding proteins"/>
    <property type="match status" value="1"/>
</dbReference>
<dbReference type="Pfam" id="PF00313">
    <property type="entry name" value="CSD"/>
    <property type="match status" value="1"/>
</dbReference>
<feature type="region of interest" description="Disordered" evidence="2">
    <location>
        <begin position="78"/>
        <end position="104"/>
    </location>
</feature>
<feature type="transmembrane region" description="Helical" evidence="3">
    <location>
        <begin position="134"/>
        <end position="152"/>
    </location>
</feature>
<comment type="caution">
    <text evidence="5">The sequence shown here is derived from an EMBL/GenBank/DDBJ whole genome shotgun (WGS) entry which is preliminary data.</text>
</comment>
<dbReference type="EMBL" id="BMZC01000020">
    <property type="protein sequence ID" value="GGZ82195.1"/>
    <property type="molecule type" value="Genomic_DNA"/>
</dbReference>